<keyword evidence="3" id="KW-0789">Thiol protease inhibitor</keyword>
<keyword evidence="7" id="KW-1185">Reference proteome</keyword>
<dbReference type="PANTHER" id="PTHR46186:SF2">
    <property type="entry name" value="CYSTATIN"/>
    <property type="match status" value="1"/>
</dbReference>
<reference evidence="6 7" key="2">
    <citation type="submission" date="2018-11" db="EMBL/GenBank/DDBJ databases">
        <authorList>
            <consortium name="Pathogen Informatics"/>
        </authorList>
    </citation>
    <scope>NUCLEOTIDE SEQUENCE [LARGE SCALE GENOMIC DNA]</scope>
</reference>
<dbReference type="AlphaFoldDB" id="A0A0M3JV00"/>
<dbReference type="Gene3D" id="3.10.450.10">
    <property type="match status" value="1"/>
</dbReference>
<dbReference type="PANTHER" id="PTHR46186">
    <property type="entry name" value="CYSTATIN"/>
    <property type="match status" value="1"/>
</dbReference>
<feature type="signal peptide" evidence="4">
    <location>
        <begin position="1"/>
        <end position="21"/>
    </location>
</feature>
<dbReference type="GO" id="GO:0005615">
    <property type="term" value="C:extracellular space"/>
    <property type="evidence" value="ECO:0007669"/>
    <property type="project" value="TreeGrafter"/>
</dbReference>
<dbReference type="SUPFAM" id="SSF54403">
    <property type="entry name" value="Cystatin/monellin"/>
    <property type="match status" value="2"/>
</dbReference>
<feature type="domain" description="Cystatin" evidence="5">
    <location>
        <begin position="26"/>
        <end position="145"/>
    </location>
</feature>
<dbReference type="SMART" id="SM00043">
    <property type="entry name" value="CY"/>
    <property type="match status" value="2"/>
</dbReference>
<proteinExistence type="inferred from homology"/>
<dbReference type="EMBL" id="UYRR01031075">
    <property type="protein sequence ID" value="VDK45186.1"/>
    <property type="molecule type" value="Genomic_DNA"/>
</dbReference>
<evidence type="ECO:0000313" key="7">
    <source>
        <dbReference type="Proteomes" id="UP000267096"/>
    </source>
</evidence>
<dbReference type="Proteomes" id="UP000267096">
    <property type="component" value="Unassembled WGS sequence"/>
</dbReference>
<organism evidence="8">
    <name type="scientific">Anisakis simplex</name>
    <name type="common">Herring worm</name>
    <dbReference type="NCBI Taxonomy" id="6269"/>
    <lineage>
        <taxon>Eukaryota</taxon>
        <taxon>Metazoa</taxon>
        <taxon>Ecdysozoa</taxon>
        <taxon>Nematoda</taxon>
        <taxon>Chromadorea</taxon>
        <taxon>Rhabditida</taxon>
        <taxon>Spirurina</taxon>
        <taxon>Ascaridomorpha</taxon>
        <taxon>Ascaridoidea</taxon>
        <taxon>Anisakidae</taxon>
        <taxon>Anisakis</taxon>
        <taxon>Anisakis simplex complex</taxon>
    </lineage>
</organism>
<evidence type="ECO:0000256" key="2">
    <source>
        <dbReference type="ARBA" id="ARBA00022690"/>
    </source>
</evidence>
<evidence type="ECO:0000256" key="3">
    <source>
        <dbReference type="ARBA" id="ARBA00022704"/>
    </source>
</evidence>
<protein>
    <submittedName>
        <fullName evidence="8">ANF_receptor domain-containing protein</fullName>
    </submittedName>
</protein>
<dbReference type="GO" id="GO:0031982">
    <property type="term" value="C:vesicle"/>
    <property type="evidence" value="ECO:0007669"/>
    <property type="project" value="TreeGrafter"/>
</dbReference>
<sequence>MHIAAVSTIFFLCVALGQVRAQGVPALLGGLMRRSVYQPGIEAVARLALHEINAISDRIYLDRLIAVLNAQSEVAAGTATVLQLLIGPTKCPKYNPVVMQACMATLADPETFFLPPQYGPIRRCTVTVVQKPWQNFQQKAPSDQQRLPWPTSTAALAQALIRRTNASNQSMLTSLRGEFETGYRMITWTIPSHERNASALKMSQFLAISCLDSNPARFKRRRGYTMRCEAFKSGAHLGRIILFIHDSRMYASTLIAIVASFVAVSQAAVIMSYPSPVVYSKGIEFIAQKAIEQINIQSSDSYVEQIVAVLGAQSAPSGGTTVEFLVGPTTCMKDGFVPGACSLFDPTLTEVSKHISSFLVEQILRRHNIAFMTYFCRTQLAHQQLAATSSVHRYRGGCLWISDHPTVHAPRGISIRFV</sequence>
<dbReference type="WBParaSite" id="ASIM_0001203101-mRNA-1">
    <property type="protein sequence ID" value="ASIM_0001203101-mRNA-1"/>
    <property type="gene ID" value="ASIM_0001203101"/>
</dbReference>
<comment type="similarity">
    <text evidence="1">Belongs to the cystatin family.</text>
</comment>
<keyword evidence="4" id="KW-0732">Signal</keyword>
<dbReference type="GO" id="GO:0004869">
    <property type="term" value="F:cysteine-type endopeptidase inhibitor activity"/>
    <property type="evidence" value="ECO:0007669"/>
    <property type="project" value="UniProtKB-KW"/>
</dbReference>
<evidence type="ECO:0000256" key="4">
    <source>
        <dbReference type="SAM" id="SignalP"/>
    </source>
</evidence>
<dbReference type="InterPro" id="IPR000010">
    <property type="entry name" value="Cystatin_dom"/>
</dbReference>
<reference evidence="8" key="1">
    <citation type="submission" date="2016-04" db="UniProtKB">
        <authorList>
            <consortium name="WormBaseParasite"/>
        </authorList>
    </citation>
    <scope>IDENTIFICATION</scope>
</reference>
<keyword evidence="2" id="KW-0646">Protease inhibitor</keyword>
<evidence type="ECO:0000313" key="6">
    <source>
        <dbReference type="EMBL" id="VDK45186.1"/>
    </source>
</evidence>
<accession>A0A0M3JV00</accession>
<evidence type="ECO:0000313" key="8">
    <source>
        <dbReference type="WBParaSite" id="ASIM_0001203101-mRNA-1"/>
    </source>
</evidence>
<dbReference type="GO" id="GO:0005737">
    <property type="term" value="C:cytoplasm"/>
    <property type="evidence" value="ECO:0007669"/>
    <property type="project" value="TreeGrafter"/>
</dbReference>
<dbReference type="CDD" id="cd00042">
    <property type="entry name" value="CY"/>
    <property type="match status" value="1"/>
</dbReference>
<name>A0A0M3JV00_ANISI</name>
<evidence type="ECO:0000256" key="1">
    <source>
        <dbReference type="ARBA" id="ARBA00009403"/>
    </source>
</evidence>
<evidence type="ECO:0000259" key="5">
    <source>
        <dbReference type="SMART" id="SM00043"/>
    </source>
</evidence>
<gene>
    <name evidence="6" type="ORF">ASIM_LOCUS11497</name>
</gene>
<feature type="chain" id="PRO_5043121032" evidence="4">
    <location>
        <begin position="22"/>
        <end position="418"/>
    </location>
</feature>
<feature type="domain" description="Cystatin" evidence="5">
    <location>
        <begin position="269"/>
        <end position="367"/>
    </location>
</feature>
<dbReference type="InterPro" id="IPR046350">
    <property type="entry name" value="Cystatin_sf"/>
</dbReference>